<name>A0ABW6S1G5_9NOCA</name>
<accession>A0ABW6S1G5</accession>
<dbReference type="Pfam" id="PF24088">
    <property type="entry name" value="DUF7373"/>
    <property type="match status" value="1"/>
</dbReference>
<feature type="domain" description="DUF7373" evidence="3">
    <location>
        <begin position="256"/>
        <end position="396"/>
    </location>
</feature>
<evidence type="ECO:0000259" key="3">
    <source>
        <dbReference type="Pfam" id="PF24092"/>
    </source>
</evidence>
<evidence type="ECO:0000256" key="1">
    <source>
        <dbReference type="SAM" id="SignalP"/>
    </source>
</evidence>
<evidence type="ECO:0000259" key="2">
    <source>
        <dbReference type="Pfam" id="PF24088"/>
    </source>
</evidence>
<keyword evidence="1" id="KW-0732">Signal</keyword>
<feature type="domain" description="DUF7373" evidence="2">
    <location>
        <begin position="52"/>
        <end position="248"/>
    </location>
</feature>
<organism evidence="4 5">
    <name type="scientific">Nocardia jiangxiensis</name>
    <dbReference type="NCBI Taxonomy" id="282685"/>
    <lineage>
        <taxon>Bacteria</taxon>
        <taxon>Bacillati</taxon>
        <taxon>Actinomycetota</taxon>
        <taxon>Actinomycetes</taxon>
        <taxon>Mycobacteriales</taxon>
        <taxon>Nocardiaceae</taxon>
        <taxon>Nocardia</taxon>
    </lineage>
</organism>
<dbReference type="PROSITE" id="PS51257">
    <property type="entry name" value="PROKAR_LIPOPROTEIN"/>
    <property type="match status" value="1"/>
</dbReference>
<feature type="chain" id="PRO_5046244748" evidence="1">
    <location>
        <begin position="20"/>
        <end position="398"/>
    </location>
</feature>
<dbReference type="InterPro" id="IPR055797">
    <property type="entry name" value="DUF7373"/>
</dbReference>
<dbReference type="RefSeq" id="WP_387404249.1">
    <property type="nucleotide sequence ID" value="NZ_JBIAQY010000005.1"/>
</dbReference>
<gene>
    <name evidence="4" type="ORF">ACFYXQ_17330</name>
</gene>
<dbReference type="Pfam" id="PF24092">
    <property type="entry name" value="DUF7373_C"/>
    <property type="match status" value="1"/>
</dbReference>
<protein>
    <submittedName>
        <fullName evidence="4">Uncharacterized protein</fullName>
    </submittedName>
</protein>
<proteinExistence type="predicted"/>
<evidence type="ECO:0000313" key="5">
    <source>
        <dbReference type="Proteomes" id="UP001601992"/>
    </source>
</evidence>
<dbReference type="Proteomes" id="UP001601992">
    <property type="component" value="Unassembled WGS sequence"/>
</dbReference>
<keyword evidence="5" id="KW-1185">Reference proteome</keyword>
<feature type="signal peptide" evidence="1">
    <location>
        <begin position="1"/>
        <end position="19"/>
    </location>
</feature>
<reference evidence="4 5" key="1">
    <citation type="submission" date="2024-10" db="EMBL/GenBank/DDBJ databases">
        <title>The Natural Products Discovery Center: Release of the First 8490 Sequenced Strains for Exploring Actinobacteria Biosynthetic Diversity.</title>
        <authorList>
            <person name="Kalkreuter E."/>
            <person name="Kautsar S.A."/>
            <person name="Yang D."/>
            <person name="Bader C.D."/>
            <person name="Teijaro C.N."/>
            <person name="Fluegel L."/>
            <person name="Davis C.M."/>
            <person name="Simpson J.R."/>
            <person name="Lauterbach L."/>
            <person name="Steele A.D."/>
            <person name="Gui C."/>
            <person name="Meng S."/>
            <person name="Li G."/>
            <person name="Viehrig K."/>
            <person name="Ye F."/>
            <person name="Su P."/>
            <person name="Kiefer A.F."/>
            <person name="Nichols A."/>
            <person name="Cepeda A.J."/>
            <person name="Yan W."/>
            <person name="Fan B."/>
            <person name="Jiang Y."/>
            <person name="Adhikari A."/>
            <person name="Zheng C.-J."/>
            <person name="Schuster L."/>
            <person name="Cowan T.M."/>
            <person name="Smanski M.J."/>
            <person name="Chevrette M.G."/>
            <person name="De Carvalho L.P.S."/>
            <person name="Shen B."/>
        </authorList>
    </citation>
    <scope>NUCLEOTIDE SEQUENCE [LARGE SCALE GENOMIC DNA]</scope>
    <source>
        <strain evidence="4 5">NPDC002593</strain>
    </source>
</reference>
<dbReference type="EMBL" id="JBIAQY010000005">
    <property type="protein sequence ID" value="MFF3569534.1"/>
    <property type="molecule type" value="Genomic_DNA"/>
</dbReference>
<dbReference type="InterPro" id="IPR056463">
    <property type="entry name" value="DUF7373_C"/>
</dbReference>
<comment type="caution">
    <text evidence="4">The sequence shown here is derived from an EMBL/GenBank/DDBJ whole genome shotgun (WGS) entry which is preliminary data.</text>
</comment>
<evidence type="ECO:0000313" key="4">
    <source>
        <dbReference type="EMBL" id="MFF3569534.1"/>
    </source>
</evidence>
<sequence length="398" mass="43716">MRRSKVFVAAMLLVTACTAGCGSGHDDPPPDPVIDLAKLDFGPYDATPHEMGKPKNVYQARDFEAERLGDVVPLAMDIDPALTYGGNSGTLVFEDPKDTQLHNFGDVNHFAEDAPNFIGGYISYGMDSRNNDGIELLNAVLLFPDEKQAADAATALEHRDFIAKPDNQPVPIPKYPAAHAHWEPGNQAIDSWYATGKLVVFTSDYDHTKIWFHHTDLPALVAMVTKSLDTTVPAVAKYTPTPVNELTDKTMDIEGMLGRTMVRPKAAAGEWLNPPVVFHAHAALGWTTDPIADQKIFQKDGVDLYAEYGNNLYRARDADGAKDIRDQLGDPAKHFKSAAPPRNLPIAKCRQYHGPASNAVHFYCSVAYGRYAAQSWGEQLLDAQQRISAQYAILVRAK</sequence>